<reference evidence="2 3" key="1">
    <citation type="journal article" date="2017" name="ISME J.">
        <title>Energy and carbon metabolisms in a deep terrestrial subsurface fluid microbial community.</title>
        <authorList>
            <person name="Momper L."/>
            <person name="Jungbluth S.P."/>
            <person name="Lee M.D."/>
            <person name="Amend J.P."/>
        </authorList>
    </citation>
    <scope>NUCLEOTIDE SEQUENCE [LARGE SCALE GENOMIC DNA]</scope>
    <source>
        <strain evidence="2">SURF_17</strain>
    </source>
</reference>
<accession>A0A419F3U9</accession>
<name>A0A419F3U9_9BACT</name>
<evidence type="ECO:0000256" key="1">
    <source>
        <dbReference type="SAM" id="MobiDB-lite"/>
    </source>
</evidence>
<organism evidence="2 3">
    <name type="scientific">Candidatus Abyssobacteria bacterium SURF_17</name>
    <dbReference type="NCBI Taxonomy" id="2093361"/>
    <lineage>
        <taxon>Bacteria</taxon>
        <taxon>Pseudomonadati</taxon>
        <taxon>Candidatus Hydrogenedentota</taxon>
        <taxon>Candidatus Abyssobacteria</taxon>
    </lineage>
</organism>
<dbReference type="AlphaFoldDB" id="A0A419F3U9"/>
<evidence type="ECO:0000313" key="3">
    <source>
        <dbReference type="Proteomes" id="UP000285961"/>
    </source>
</evidence>
<dbReference type="Proteomes" id="UP000285961">
    <property type="component" value="Unassembled WGS sequence"/>
</dbReference>
<proteinExistence type="predicted"/>
<comment type="caution">
    <text evidence="2">The sequence shown here is derived from an EMBL/GenBank/DDBJ whole genome shotgun (WGS) entry which is preliminary data.</text>
</comment>
<gene>
    <name evidence="2" type="ORF">C4532_04905</name>
</gene>
<sequence length="86" mass="9948">MSEQRFPGHAETCEKCGSYLHCCLNCKLYDPHAPKQCKSPTTELVVDKEKANFCDEFDFAEDKPLERDDTKKQSSRQAWENLFGNE</sequence>
<dbReference type="EMBL" id="QZKI01000032">
    <property type="protein sequence ID" value="RJP73112.1"/>
    <property type="molecule type" value="Genomic_DNA"/>
</dbReference>
<evidence type="ECO:0000313" key="2">
    <source>
        <dbReference type="EMBL" id="RJP73112.1"/>
    </source>
</evidence>
<protein>
    <submittedName>
        <fullName evidence="2">Uncharacterized protein</fullName>
    </submittedName>
</protein>
<feature type="region of interest" description="Disordered" evidence="1">
    <location>
        <begin position="65"/>
        <end position="86"/>
    </location>
</feature>